<dbReference type="PANTHER" id="PTHR30383">
    <property type="entry name" value="THIOESTERASE 1/PROTEASE 1/LYSOPHOSPHOLIPASE L1"/>
    <property type="match status" value="1"/>
</dbReference>
<organism evidence="2 3">
    <name type="scientific">Deinococcus yavapaiensis KR-236</name>
    <dbReference type="NCBI Taxonomy" id="694435"/>
    <lineage>
        <taxon>Bacteria</taxon>
        <taxon>Thermotogati</taxon>
        <taxon>Deinococcota</taxon>
        <taxon>Deinococci</taxon>
        <taxon>Deinococcales</taxon>
        <taxon>Deinococcaceae</taxon>
        <taxon>Deinococcus</taxon>
    </lineage>
</organism>
<dbReference type="Proteomes" id="UP000248326">
    <property type="component" value="Unassembled WGS sequence"/>
</dbReference>
<dbReference type="Pfam" id="PF00657">
    <property type="entry name" value="Lipase_GDSL"/>
    <property type="match status" value="1"/>
</dbReference>
<gene>
    <name evidence="2" type="ORF">DES52_10593</name>
</gene>
<dbReference type="PROSITE" id="PS51257">
    <property type="entry name" value="PROKAR_LIPOPROTEIN"/>
    <property type="match status" value="1"/>
</dbReference>
<dbReference type="AlphaFoldDB" id="A0A318SJJ5"/>
<dbReference type="RefSeq" id="WP_170130946.1">
    <property type="nucleotide sequence ID" value="NZ_QJSX01000005.1"/>
</dbReference>
<evidence type="ECO:0000313" key="3">
    <source>
        <dbReference type="Proteomes" id="UP000248326"/>
    </source>
</evidence>
<accession>A0A318SJJ5</accession>
<keyword evidence="3" id="KW-1185">Reference proteome</keyword>
<dbReference type="EMBL" id="QJSX01000005">
    <property type="protein sequence ID" value="PYE54456.1"/>
    <property type="molecule type" value="Genomic_DNA"/>
</dbReference>
<dbReference type="InterPro" id="IPR051532">
    <property type="entry name" value="Ester_Hydrolysis_Enzymes"/>
</dbReference>
<reference evidence="2 3" key="1">
    <citation type="submission" date="2018-06" db="EMBL/GenBank/DDBJ databases">
        <title>Genomic Encyclopedia of Type Strains, Phase IV (KMG-IV): sequencing the most valuable type-strain genomes for metagenomic binning, comparative biology and taxonomic classification.</title>
        <authorList>
            <person name="Goeker M."/>
        </authorList>
    </citation>
    <scope>NUCLEOTIDE SEQUENCE [LARGE SCALE GENOMIC DNA]</scope>
    <source>
        <strain evidence="2 3">DSM 18048</strain>
    </source>
</reference>
<dbReference type="InterPro" id="IPR001087">
    <property type="entry name" value="GDSL"/>
</dbReference>
<feature type="chain" id="PRO_5016466918" evidence="1">
    <location>
        <begin position="29"/>
        <end position="370"/>
    </location>
</feature>
<proteinExistence type="predicted"/>
<dbReference type="InterPro" id="IPR036514">
    <property type="entry name" value="SGNH_hydro_sf"/>
</dbReference>
<feature type="signal peptide" evidence="1">
    <location>
        <begin position="1"/>
        <end position="28"/>
    </location>
</feature>
<name>A0A318SJJ5_9DEIO</name>
<evidence type="ECO:0000256" key="1">
    <source>
        <dbReference type="SAM" id="SignalP"/>
    </source>
</evidence>
<dbReference type="Gene3D" id="3.40.50.1110">
    <property type="entry name" value="SGNH hydrolase"/>
    <property type="match status" value="1"/>
</dbReference>
<dbReference type="GO" id="GO:0004622">
    <property type="term" value="F:phosphatidylcholine lysophospholipase activity"/>
    <property type="evidence" value="ECO:0007669"/>
    <property type="project" value="TreeGrafter"/>
</dbReference>
<keyword evidence="1" id="KW-0732">Signal</keyword>
<sequence length="370" mass="37338">MKGFLFGGLTLALAACSSISSMFPPAQSQPPVVESGFSGYVALGDSLTAGAQSAGLTASGQSAAYPVVLSRWAGHPINAPLTNDPGCPPPLGGSLTAASCTRANPGAVVSNFALTSARVADLTSTTSASVGGEAQARLYNLVLGANRTQVEAALAARPKFLSIWIGANDVLDAALFGDPSRSTSPTEFQAAYRRLLTQLQPLGAKTVLITVPDVTAMPALIPGPKLAQSNLKVLTTIFPNLQVDRASCAASENFVSASTLIDAGSNGGVVSCNAPSALTPSEAATIRATVGAYNASIRALAGEFAAKVLDVSTLLPTAADTNVNLDNVIAPFGPDFSLDGAHPSGVGQAKIARTLGAFLNAQFGTAISLP</sequence>
<protein>
    <submittedName>
        <fullName evidence="2">GDSL-like lipase/acylhydrolase family protein</fullName>
    </submittedName>
</protein>
<comment type="caution">
    <text evidence="2">The sequence shown here is derived from an EMBL/GenBank/DDBJ whole genome shotgun (WGS) entry which is preliminary data.</text>
</comment>
<evidence type="ECO:0000313" key="2">
    <source>
        <dbReference type="EMBL" id="PYE54456.1"/>
    </source>
</evidence>
<dbReference type="PANTHER" id="PTHR30383:SF5">
    <property type="entry name" value="SGNH HYDROLASE-TYPE ESTERASE DOMAIN-CONTAINING PROTEIN"/>
    <property type="match status" value="1"/>
</dbReference>
<dbReference type="SUPFAM" id="SSF52266">
    <property type="entry name" value="SGNH hydrolase"/>
    <property type="match status" value="1"/>
</dbReference>
<keyword evidence="2" id="KW-0378">Hydrolase</keyword>